<dbReference type="Gene3D" id="1.10.10.10">
    <property type="entry name" value="Winged helix-like DNA-binding domain superfamily/Winged helix DNA-binding domain"/>
    <property type="match status" value="1"/>
</dbReference>
<proteinExistence type="predicted"/>
<dbReference type="Pfam" id="PF01047">
    <property type="entry name" value="MarR"/>
    <property type="match status" value="1"/>
</dbReference>
<evidence type="ECO:0000313" key="2">
    <source>
        <dbReference type="EMBL" id="GIE17465.1"/>
    </source>
</evidence>
<dbReference type="InterPro" id="IPR039422">
    <property type="entry name" value="MarR/SlyA-like"/>
</dbReference>
<dbReference type="EMBL" id="BOMN01000010">
    <property type="protein sequence ID" value="GIE17465.1"/>
    <property type="molecule type" value="Genomic_DNA"/>
</dbReference>
<dbReference type="PANTHER" id="PTHR33164:SF94">
    <property type="entry name" value="TRANSCRIPTIONAL REGULATORY PROTEIN-RELATED"/>
    <property type="match status" value="1"/>
</dbReference>
<dbReference type="InterPro" id="IPR036390">
    <property type="entry name" value="WH_DNA-bd_sf"/>
</dbReference>
<evidence type="ECO:0000313" key="3">
    <source>
        <dbReference type="Proteomes" id="UP000603200"/>
    </source>
</evidence>
<accession>A0ABQ3ZFW8</accession>
<gene>
    <name evidence="2" type="ORF">Ahu01nite_005670</name>
</gene>
<dbReference type="InterPro" id="IPR000835">
    <property type="entry name" value="HTH_MarR-typ"/>
</dbReference>
<organism evidence="2 3">
    <name type="scientific">Winogradskya humida</name>
    <dbReference type="NCBI Taxonomy" id="113566"/>
    <lineage>
        <taxon>Bacteria</taxon>
        <taxon>Bacillati</taxon>
        <taxon>Actinomycetota</taxon>
        <taxon>Actinomycetes</taxon>
        <taxon>Micromonosporales</taxon>
        <taxon>Micromonosporaceae</taxon>
        <taxon>Winogradskya</taxon>
    </lineage>
</organism>
<keyword evidence="3" id="KW-1185">Reference proteome</keyword>
<protein>
    <submittedName>
        <fullName evidence="2">Transcriptional regulator</fullName>
    </submittedName>
</protein>
<sequence>MFDDLIRFETILWNTLDARLRAECDTTLGSLNILMVIDTTPDCRVQEVAGALAITVGGASQSVDRLERAGLCIRTPHPRNRRSSILRLTVAGDKVLARAGAVFDRHLATLLGDPLSAAQRDQLGATLKTLRASISD</sequence>
<dbReference type="InterPro" id="IPR036388">
    <property type="entry name" value="WH-like_DNA-bd_sf"/>
</dbReference>
<reference evidence="2 3" key="1">
    <citation type="submission" date="2021-01" db="EMBL/GenBank/DDBJ databases">
        <title>Whole genome shotgun sequence of Actinoplanes humidus NBRC 14915.</title>
        <authorList>
            <person name="Komaki H."/>
            <person name="Tamura T."/>
        </authorList>
    </citation>
    <scope>NUCLEOTIDE SEQUENCE [LARGE SCALE GENOMIC DNA]</scope>
    <source>
        <strain evidence="2 3">NBRC 14915</strain>
    </source>
</reference>
<evidence type="ECO:0000259" key="1">
    <source>
        <dbReference type="PROSITE" id="PS50995"/>
    </source>
</evidence>
<dbReference type="PROSITE" id="PS50995">
    <property type="entry name" value="HTH_MARR_2"/>
    <property type="match status" value="1"/>
</dbReference>
<dbReference type="PANTHER" id="PTHR33164">
    <property type="entry name" value="TRANSCRIPTIONAL REGULATOR, MARR FAMILY"/>
    <property type="match status" value="1"/>
</dbReference>
<dbReference type="SUPFAM" id="SSF46785">
    <property type="entry name" value="Winged helix' DNA-binding domain"/>
    <property type="match status" value="1"/>
</dbReference>
<dbReference type="Proteomes" id="UP000603200">
    <property type="component" value="Unassembled WGS sequence"/>
</dbReference>
<comment type="caution">
    <text evidence="2">The sequence shown here is derived from an EMBL/GenBank/DDBJ whole genome shotgun (WGS) entry which is preliminary data.</text>
</comment>
<name>A0ABQ3ZFW8_9ACTN</name>
<dbReference type="SMART" id="SM00347">
    <property type="entry name" value="HTH_MARR"/>
    <property type="match status" value="1"/>
</dbReference>
<feature type="domain" description="HTH marR-type" evidence="1">
    <location>
        <begin position="1"/>
        <end position="132"/>
    </location>
</feature>